<evidence type="ECO:0000313" key="3">
    <source>
        <dbReference type="EMBL" id="MZK10428.1"/>
    </source>
</evidence>
<dbReference type="EMBL" id="WWSC01000004">
    <property type="protein sequence ID" value="MZK40986.1"/>
    <property type="molecule type" value="Genomic_DNA"/>
</dbReference>
<dbReference type="OrthoDB" id="9777019at2"/>
<evidence type="ECO:0000313" key="4">
    <source>
        <dbReference type="EMBL" id="MZK17461.1"/>
    </source>
</evidence>
<dbReference type="EMBL" id="CYXO01000005">
    <property type="protein sequence ID" value="CUM91384.1"/>
    <property type="molecule type" value="Genomic_DNA"/>
</dbReference>
<dbReference type="Proteomes" id="UP000449249">
    <property type="component" value="Unassembled WGS sequence"/>
</dbReference>
<dbReference type="Gene3D" id="3.40.50.300">
    <property type="entry name" value="P-loop containing nucleotide triphosphate hydrolases"/>
    <property type="match status" value="1"/>
</dbReference>
<evidence type="ECO:0000313" key="10">
    <source>
        <dbReference type="Proteomes" id="UP000472916"/>
    </source>
</evidence>
<protein>
    <submittedName>
        <fullName evidence="2">Uncharacterized protein</fullName>
    </submittedName>
</protein>
<dbReference type="EMBL" id="CYYY01000005">
    <property type="protein sequence ID" value="CUN79810.1"/>
    <property type="molecule type" value="Genomic_DNA"/>
</dbReference>
<evidence type="ECO:0000313" key="1">
    <source>
        <dbReference type="EMBL" id="CUM91384.1"/>
    </source>
</evidence>
<organism evidence="2 6">
    <name type="scientific">Dorea longicatena</name>
    <dbReference type="NCBI Taxonomy" id="88431"/>
    <lineage>
        <taxon>Bacteria</taxon>
        <taxon>Bacillati</taxon>
        <taxon>Bacillota</taxon>
        <taxon>Clostridia</taxon>
        <taxon>Lachnospirales</taxon>
        <taxon>Lachnospiraceae</taxon>
        <taxon>Dorea</taxon>
    </lineage>
</organism>
<dbReference type="RefSeq" id="WP_055181489.1">
    <property type="nucleotide sequence ID" value="NZ_CABIWY010000005.1"/>
</dbReference>
<sequence length="305" mass="34910">MVSRNLVICDQEERYAAALAHFFMKTKELALGVQVCNSVAQALRLQEESPIDILLIGSGYPQEERQKVRAESVFVLTQSEDVAHETHEKLINKYQSGEAILRDVIEQCQESVEPGNFFLGTVKKEKVRIIGIFSPVHRSRKTGYALRLGKDLAKTYNVLYLNLEMYGGIGGHFPEIGQTVADALYYSRQEKKHLRAALAGMVKHMGPLDYLLPMRMSEDLKAVKIEEWMRFIEQIASQSIYEVLILDIDEGIRGVYELLRMCTEIHVAVIKEEVAQAKMFQFEEELHLMGYDDVRHKMIKKELEG</sequence>
<evidence type="ECO:0000313" key="6">
    <source>
        <dbReference type="Proteomes" id="UP000095439"/>
    </source>
</evidence>
<evidence type="ECO:0000313" key="5">
    <source>
        <dbReference type="EMBL" id="MZK40986.1"/>
    </source>
</evidence>
<accession>A0A173ZW34</accession>
<evidence type="ECO:0000313" key="7">
    <source>
        <dbReference type="Proteomes" id="UP000095597"/>
    </source>
</evidence>
<dbReference type="InterPro" id="IPR027417">
    <property type="entry name" value="P-loop_NTPase"/>
</dbReference>
<dbReference type="Proteomes" id="UP000446719">
    <property type="component" value="Unassembled WGS sequence"/>
</dbReference>
<dbReference type="Gene3D" id="3.40.50.10850">
    <property type="entry name" value="Ntrc-like two-domain protein"/>
    <property type="match status" value="1"/>
</dbReference>
<gene>
    <name evidence="2" type="ORF">ERS852423_01483</name>
    <name evidence="1" type="ORF">ERS852573_01104</name>
    <name evidence="5" type="ORF">GT528_04525</name>
    <name evidence="4" type="ORF">GT565_04905</name>
    <name evidence="3" type="ORF">GT576_08755</name>
</gene>
<evidence type="ECO:0000313" key="2">
    <source>
        <dbReference type="EMBL" id="CUN79810.1"/>
    </source>
</evidence>
<evidence type="ECO:0000313" key="8">
    <source>
        <dbReference type="Proteomes" id="UP000446719"/>
    </source>
</evidence>
<dbReference type="Proteomes" id="UP000095439">
    <property type="component" value="Unassembled WGS sequence"/>
</dbReference>
<dbReference type="AlphaFoldDB" id="A0A173ZW34"/>
<dbReference type="Proteomes" id="UP000095597">
    <property type="component" value="Unassembled WGS sequence"/>
</dbReference>
<proteinExistence type="predicted"/>
<name>A0A173ZW34_9FIRM</name>
<evidence type="ECO:0000313" key="9">
    <source>
        <dbReference type="Proteomes" id="UP000449249"/>
    </source>
</evidence>
<dbReference type="EMBL" id="WWSB01000004">
    <property type="protein sequence ID" value="MZK17461.1"/>
    <property type="molecule type" value="Genomic_DNA"/>
</dbReference>
<dbReference type="Proteomes" id="UP000472916">
    <property type="component" value="Unassembled WGS sequence"/>
</dbReference>
<reference evidence="8 9" key="2">
    <citation type="journal article" date="2019" name="Nat. Med.">
        <title>A library of human gut bacterial isolates paired with longitudinal multiomics data enables mechanistic microbiome research.</title>
        <authorList>
            <person name="Poyet M."/>
            <person name="Groussin M."/>
            <person name="Gibbons S.M."/>
            <person name="Avila-Pacheco J."/>
            <person name="Jiang X."/>
            <person name="Kearney S.M."/>
            <person name="Perrotta A.R."/>
            <person name="Berdy B."/>
            <person name="Zhao S."/>
            <person name="Lieberman T.D."/>
            <person name="Swanson P.K."/>
            <person name="Smith M."/>
            <person name="Roesemann S."/>
            <person name="Alexander J.E."/>
            <person name="Rich S.A."/>
            <person name="Livny J."/>
            <person name="Vlamakis H."/>
            <person name="Clish C."/>
            <person name="Bullock K."/>
            <person name="Deik A."/>
            <person name="Scott J."/>
            <person name="Pierce K.A."/>
            <person name="Xavier R.J."/>
            <person name="Alm E.J."/>
        </authorList>
    </citation>
    <scope>NUCLEOTIDE SEQUENCE [LARGE SCALE GENOMIC DNA]</scope>
    <source>
        <strain evidence="3 9">BIOML-A1</strain>
        <strain evidence="5 10">BIOML-A6</strain>
        <strain evidence="4 8">BIOML-A7</strain>
    </source>
</reference>
<reference evidence="6 7" key="1">
    <citation type="submission" date="2015-09" db="EMBL/GenBank/DDBJ databases">
        <authorList>
            <consortium name="Pathogen Informatics"/>
        </authorList>
    </citation>
    <scope>NUCLEOTIDE SEQUENCE [LARGE SCALE GENOMIC DNA]</scope>
    <source>
        <strain evidence="2 6">2789STDY5608866</strain>
        <strain evidence="1 7">2789STDY5834961</strain>
    </source>
</reference>
<dbReference type="EMBL" id="WWSH01000006">
    <property type="protein sequence ID" value="MZK10428.1"/>
    <property type="molecule type" value="Genomic_DNA"/>
</dbReference>